<evidence type="ECO:0000256" key="2">
    <source>
        <dbReference type="SAM" id="MobiDB-lite"/>
    </source>
</evidence>
<feature type="region of interest" description="Disordered" evidence="2">
    <location>
        <begin position="81"/>
        <end position="104"/>
    </location>
</feature>
<dbReference type="KEGG" id="vg:28799487"/>
<evidence type="ECO:0000256" key="1">
    <source>
        <dbReference type="ARBA" id="ARBA00022729"/>
    </source>
</evidence>
<accession>A0A142F1E5</accession>
<evidence type="ECO:0000313" key="5">
    <source>
        <dbReference type="Proteomes" id="UP000201588"/>
    </source>
</evidence>
<name>A0A142F1E5_9CAUD</name>
<proteinExistence type="predicted"/>
<dbReference type="Proteomes" id="UP000201588">
    <property type="component" value="Segment"/>
</dbReference>
<dbReference type="GO" id="GO:0004553">
    <property type="term" value="F:hydrolase activity, hydrolyzing O-glycosyl compounds"/>
    <property type="evidence" value="ECO:0007669"/>
    <property type="project" value="InterPro"/>
</dbReference>
<sequence>MDLKKGIFSCALCLGILLGGHSVSQANTYTGSSIVDYLVSQGEDFSFSNREKLASHNGIENYRGTANQNLKLLAKLRGESFTPVSNSNTESNKTKNNQSSEVSVSGRTLEVTATAYTAYCQGCSGITYTGIDLRSNPNQKVIAVDPNVIPLGSRVYVEGYGEAVAGDIGGAIKGHKIDVFIPNHSDAIAFGRKTLKVTVLD</sequence>
<dbReference type="InterPro" id="IPR051933">
    <property type="entry name" value="Resuscitation_pf_RpfB"/>
</dbReference>
<dbReference type="PANTHER" id="PTHR39160">
    <property type="entry name" value="CELL WALL-BINDING PROTEIN YOCH"/>
    <property type="match status" value="1"/>
</dbReference>
<feature type="domain" description="3D" evidence="3">
    <location>
        <begin position="140"/>
        <end position="200"/>
    </location>
</feature>
<organism evidence="4 5">
    <name type="scientific">Bacillus phage Shbh1</name>
    <dbReference type="NCBI Taxonomy" id="1796992"/>
    <lineage>
        <taxon>Viruses</taxon>
        <taxon>Duplodnaviria</taxon>
        <taxon>Heunggongvirae</taxon>
        <taxon>Uroviricota</taxon>
        <taxon>Caudoviricetes</taxon>
        <taxon>Herelleviridae</taxon>
        <taxon>Bastillevirinae</taxon>
        <taxon>Shalavirus</taxon>
        <taxon>Shalavirus Shbh1</taxon>
    </lineage>
</organism>
<dbReference type="GO" id="GO:0009254">
    <property type="term" value="P:peptidoglycan turnover"/>
    <property type="evidence" value="ECO:0007669"/>
    <property type="project" value="InterPro"/>
</dbReference>
<dbReference type="PANTHER" id="PTHR39160:SF4">
    <property type="entry name" value="RESUSCITATION-PROMOTING FACTOR RPFB"/>
    <property type="match status" value="1"/>
</dbReference>
<dbReference type="Pfam" id="PF06725">
    <property type="entry name" value="3D"/>
    <property type="match status" value="1"/>
</dbReference>
<reference evidence="4 5" key="1">
    <citation type="submission" date="2016-01" db="EMBL/GenBank/DDBJ databases">
        <title>Isolation and characterization of bacteriophages from East Africa Rift Valley soda lakes.</title>
        <authorList>
            <person name="van Zyl L.J."/>
            <person name="Nemavhulani S."/>
            <person name="Cowan D.A."/>
            <person name="Trindade M.I."/>
        </authorList>
    </citation>
    <scope>NUCLEOTIDE SEQUENCE [LARGE SCALE GENOMIC DNA]</scope>
</reference>
<dbReference type="SUPFAM" id="SSF50685">
    <property type="entry name" value="Barwin-like endoglucanases"/>
    <property type="match status" value="1"/>
</dbReference>
<dbReference type="EMBL" id="KU640380">
    <property type="protein sequence ID" value="AMQ66602.1"/>
    <property type="molecule type" value="Genomic_DNA"/>
</dbReference>
<dbReference type="InterPro" id="IPR010611">
    <property type="entry name" value="3D_dom"/>
</dbReference>
<evidence type="ECO:0000313" key="4">
    <source>
        <dbReference type="EMBL" id="AMQ66602.1"/>
    </source>
</evidence>
<keyword evidence="5" id="KW-1185">Reference proteome</keyword>
<dbReference type="GO" id="GO:0019867">
    <property type="term" value="C:outer membrane"/>
    <property type="evidence" value="ECO:0007669"/>
    <property type="project" value="InterPro"/>
</dbReference>
<dbReference type="RefSeq" id="YP_009275292.1">
    <property type="nucleotide sequence ID" value="NC_030925.1"/>
</dbReference>
<protein>
    <submittedName>
        <fullName evidence="4">Putative cell wall-binding, peptidase-related domain protein</fullName>
    </submittedName>
</protein>
<dbReference type="Gene3D" id="2.40.40.10">
    <property type="entry name" value="RlpA-like domain"/>
    <property type="match status" value="1"/>
</dbReference>
<dbReference type="SUPFAM" id="SSF158634">
    <property type="entry name" value="RPA2825-like"/>
    <property type="match status" value="1"/>
</dbReference>
<keyword evidence="1" id="KW-0732">Signal</keyword>
<feature type="compositionally biased region" description="Low complexity" evidence="2">
    <location>
        <begin position="85"/>
        <end position="101"/>
    </location>
</feature>
<dbReference type="CDD" id="cd22786">
    <property type="entry name" value="DPBB_YuiC-like"/>
    <property type="match status" value="1"/>
</dbReference>
<dbReference type="OrthoDB" id="10973at10239"/>
<evidence type="ECO:0000259" key="3">
    <source>
        <dbReference type="Pfam" id="PF06725"/>
    </source>
</evidence>
<dbReference type="InterPro" id="IPR036908">
    <property type="entry name" value="RlpA-like_sf"/>
</dbReference>
<dbReference type="GeneID" id="28799487"/>